<evidence type="ECO:0000313" key="2">
    <source>
        <dbReference type="EMBL" id="MBI9001747.1"/>
    </source>
</evidence>
<keyword evidence="1" id="KW-1133">Transmembrane helix</keyword>
<sequence length="102" mass="11046">MNLVPSLILAVASLGLSGVITFSSIAPTDFSYRTMSLVAWAAAGIVGVTAMSFYFIADTKRRALGFYQIVGWKQAMYFVTMALLFVAVVWSAVEIGLWVGKL</sequence>
<dbReference type="RefSeq" id="WP_198737202.1">
    <property type="nucleotide sequence ID" value="NZ_JAEIOT010000016.1"/>
</dbReference>
<dbReference type="Proteomes" id="UP000625574">
    <property type="component" value="Unassembled WGS sequence"/>
</dbReference>
<comment type="caution">
    <text evidence="2">The sequence shown here is derived from an EMBL/GenBank/DDBJ whole genome shotgun (WGS) entry which is preliminary data.</text>
</comment>
<organism evidence="2 3">
    <name type="scientific">Corynebacterium marambiense</name>
    <dbReference type="NCBI Taxonomy" id="2765364"/>
    <lineage>
        <taxon>Bacteria</taxon>
        <taxon>Bacillati</taxon>
        <taxon>Actinomycetota</taxon>
        <taxon>Actinomycetes</taxon>
        <taxon>Mycobacteriales</taxon>
        <taxon>Corynebacteriaceae</taxon>
        <taxon>Corynebacterium</taxon>
    </lineage>
</organism>
<keyword evidence="1" id="KW-0472">Membrane</keyword>
<keyword evidence="1" id="KW-0812">Transmembrane</keyword>
<dbReference type="EMBL" id="JAEIOT010000016">
    <property type="protein sequence ID" value="MBI9001747.1"/>
    <property type="molecule type" value="Genomic_DNA"/>
</dbReference>
<name>A0ABS0VY99_9CORY</name>
<keyword evidence="3" id="KW-1185">Reference proteome</keyword>
<gene>
    <name evidence="2" type="ORF">JDV76_12360</name>
</gene>
<evidence type="ECO:0000256" key="1">
    <source>
        <dbReference type="SAM" id="Phobius"/>
    </source>
</evidence>
<evidence type="ECO:0000313" key="3">
    <source>
        <dbReference type="Proteomes" id="UP000625574"/>
    </source>
</evidence>
<feature type="transmembrane region" description="Helical" evidence="1">
    <location>
        <begin position="77"/>
        <end position="99"/>
    </location>
</feature>
<proteinExistence type="predicted"/>
<feature type="transmembrane region" description="Helical" evidence="1">
    <location>
        <begin position="37"/>
        <end position="56"/>
    </location>
</feature>
<reference evidence="2 3" key="1">
    <citation type="submission" date="2020-12" db="EMBL/GenBank/DDBJ databases">
        <title>Genome public.</title>
        <authorList>
            <person name="Sun Q."/>
        </authorList>
    </citation>
    <scope>NUCLEOTIDE SEQUENCE [LARGE SCALE GENOMIC DNA]</scope>
    <source>
        <strain evidence="2 3">CCM 8864</strain>
    </source>
</reference>
<accession>A0ABS0VY99</accession>
<protein>
    <submittedName>
        <fullName evidence="2">Uncharacterized protein</fullName>
    </submittedName>
</protein>